<gene>
    <name evidence="7" type="ORF">SLS60_003137</name>
</gene>
<keyword evidence="5" id="KW-0804">Transcription</keyword>
<protein>
    <recommendedName>
        <fullName evidence="9">Transcription factor domain-containing protein</fullName>
    </recommendedName>
</protein>
<reference evidence="7 8" key="1">
    <citation type="submission" date="2024-02" db="EMBL/GenBank/DDBJ databases">
        <title>De novo assembly and annotation of 12 fungi associated with fruit tree decline syndrome in Ontario, Canada.</title>
        <authorList>
            <person name="Sulman M."/>
            <person name="Ellouze W."/>
            <person name="Ilyukhin E."/>
        </authorList>
    </citation>
    <scope>NUCLEOTIDE SEQUENCE [LARGE SCALE GENOMIC DNA]</scope>
    <source>
        <strain evidence="7 8">M42-189</strain>
    </source>
</reference>
<evidence type="ECO:0000313" key="8">
    <source>
        <dbReference type="Proteomes" id="UP001521785"/>
    </source>
</evidence>
<comment type="caution">
    <text evidence="7">The sequence shown here is derived from an EMBL/GenBank/DDBJ whole genome shotgun (WGS) entry which is preliminary data.</text>
</comment>
<dbReference type="PANTHER" id="PTHR31944">
    <property type="entry name" value="HEME-RESPONSIVE ZINC FINGER TRANSCRIPTION FACTOR HAP1"/>
    <property type="match status" value="1"/>
</dbReference>
<evidence type="ECO:0000256" key="5">
    <source>
        <dbReference type="ARBA" id="ARBA00023163"/>
    </source>
</evidence>
<keyword evidence="2" id="KW-0862">Zinc</keyword>
<keyword evidence="6" id="KW-0539">Nucleus</keyword>
<dbReference type="InterPro" id="IPR051430">
    <property type="entry name" value="Fungal_TF_Env_Response"/>
</dbReference>
<dbReference type="EMBL" id="JAKJXO020000003">
    <property type="protein sequence ID" value="KAL1608198.1"/>
    <property type="molecule type" value="Genomic_DNA"/>
</dbReference>
<organism evidence="7 8">
    <name type="scientific">Paraconiothyrium brasiliense</name>
    <dbReference type="NCBI Taxonomy" id="300254"/>
    <lineage>
        <taxon>Eukaryota</taxon>
        <taxon>Fungi</taxon>
        <taxon>Dikarya</taxon>
        <taxon>Ascomycota</taxon>
        <taxon>Pezizomycotina</taxon>
        <taxon>Dothideomycetes</taxon>
        <taxon>Pleosporomycetidae</taxon>
        <taxon>Pleosporales</taxon>
        <taxon>Massarineae</taxon>
        <taxon>Didymosphaeriaceae</taxon>
        <taxon>Paraconiothyrium</taxon>
    </lineage>
</organism>
<evidence type="ECO:0000256" key="3">
    <source>
        <dbReference type="ARBA" id="ARBA00023015"/>
    </source>
</evidence>
<keyword evidence="8" id="KW-1185">Reference proteome</keyword>
<keyword evidence="3" id="KW-0805">Transcription regulation</keyword>
<dbReference type="Proteomes" id="UP001521785">
    <property type="component" value="Unassembled WGS sequence"/>
</dbReference>
<sequence>MDLQYDCAAPRNINDLDLQRDMKDLIDPLPCGTFTNVSYLVCSLRSLPLRAKLCATANSFHSPPSFADTLQFEQDIQTALDDLPHWTDPRALMASALLELQLHQFLIIIHQPLTLHALTQNKDRPDPAKIYATTTTLSAAESMITLHTALLNTSPANFALTCLRLDYLRAALLVAHIAYHSTSPFITRIARPVFEATATAGLKLLEERSMRPGRGNHHYWYLSAAISLVGIRFAEADGKGEEEKQDLMREATDRVCALLYRVLALQDEQGEGMPNEVMLGDSGAIVNSMRTPASMVEPGFGVDTGSFQSMEGWDGQGTWGLDDFWFLGDLDGGIGAEV</sequence>
<evidence type="ECO:0000313" key="7">
    <source>
        <dbReference type="EMBL" id="KAL1608198.1"/>
    </source>
</evidence>
<evidence type="ECO:0008006" key="9">
    <source>
        <dbReference type="Google" id="ProtNLM"/>
    </source>
</evidence>
<name>A0ABR3RUU4_9PLEO</name>
<evidence type="ECO:0000256" key="4">
    <source>
        <dbReference type="ARBA" id="ARBA00023125"/>
    </source>
</evidence>
<evidence type="ECO:0000256" key="6">
    <source>
        <dbReference type="ARBA" id="ARBA00023242"/>
    </source>
</evidence>
<evidence type="ECO:0000256" key="1">
    <source>
        <dbReference type="ARBA" id="ARBA00022723"/>
    </source>
</evidence>
<evidence type="ECO:0000256" key="2">
    <source>
        <dbReference type="ARBA" id="ARBA00022833"/>
    </source>
</evidence>
<accession>A0ABR3RUU4</accession>
<proteinExistence type="predicted"/>
<keyword evidence="1" id="KW-0479">Metal-binding</keyword>
<dbReference type="CDD" id="cd12148">
    <property type="entry name" value="fungal_TF_MHR"/>
    <property type="match status" value="1"/>
</dbReference>
<keyword evidence="4" id="KW-0238">DNA-binding</keyword>
<dbReference type="PANTHER" id="PTHR31944:SF130">
    <property type="entry name" value="ZN(II)2CYS6 TRANSCRIPTION FACTO (EUROFUNG)"/>
    <property type="match status" value="1"/>
</dbReference>